<accession>A0A084EJ52</accession>
<proteinExistence type="predicted"/>
<sequence>MEKFDNSVLESILAKLERVKKSFKKTKIDFAIEESEHDDLFNGQSIEEDSSQIIDWNTLEYEIEIIDKNSAWVDIQANVFCCTCLEIEQLTNEIKDFDDLNIDLSLPIQDQINQVKQQLVNKDLISNWYIEYYK</sequence>
<reference evidence="1 2" key="1">
    <citation type="submission" date="2014-02" db="EMBL/GenBank/DDBJ databases">
        <title>Genome sequence of Mycoplasma capricolum subsp. capricolum strain 14232.</title>
        <authorList>
            <person name="Sirand-Pugnet P."/>
            <person name="Breton M."/>
            <person name="Dordet-Frisoni E."/>
            <person name="Baranowski E."/>
            <person name="Barre A."/>
            <person name="Couture C."/>
            <person name="Dupuy V."/>
            <person name="Gaurivaud P."/>
            <person name="Jacob D."/>
            <person name="Lemaitre C."/>
            <person name="Manso-Silvan L."/>
            <person name="Nikolski M."/>
            <person name="Nouvel L.-X."/>
            <person name="Poumarat F."/>
            <person name="Tardy F."/>
            <person name="Thebault P."/>
            <person name="Theil S."/>
            <person name="Citti C."/>
            <person name="Thiaucourt F."/>
            <person name="Blanchard A."/>
        </authorList>
    </citation>
    <scope>NUCLEOTIDE SEQUENCE [LARGE SCALE GENOMIC DNA]</scope>
    <source>
        <strain evidence="1 2">14232</strain>
    </source>
</reference>
<evidence type="ECO:0000313" key="2">
    <source>
        <dbReference type="Proteomes" id="UP000028533"/>
    </source>
</evidence>
<dbReference type="AlphaFoldDB" id="A0A084EJ52"/>
<dbReference type="EMBL" id="JFDO01000027">
    <property type="protein sequence ID" value="KEZ17994.1"/>
    <property type="molecule type" value="Genomic_DNA"/>
</dbReference>
<dbReference type="RefSeq" id="WP_036432316.1">
    <property type="nucleotide sequence ID" value="NZ_JFDO01000027.1"/>
</dbReference>
<dbReference type="Proteomes" id="UP000028533">
    <property type="component" value="Unassembled WGS sequence"/>
</dbReference>
<comment type="caution">
    <text evidence="1">The sequence shown here is derived from an EMBL/GenBank/DDBJ whole genome shotgun (WGS) entry which is preliminary data.</text>
</comment>
<gene>
    <name evidence="1" type="ORF">MCAPa_7160</name>
</gene>
<protein>
    <submittedName>
        <fullName evidence="1">Uncharacterized protein</fullName>
    </submittedName>
</protein>
<organism evidence="1 2">
    <name type="scientific">Mycoplasma capricolum subsp. capricolum 14232</name>
    <dbReference type="NCBI Taxonomy" id="1188238"/>
    <lineage>
        <taxon>Bacteria</taxon>
        <taxon>Bacillati</taxon>
        <taxon>Mycoplasmatota</taxon>
        <taxon>Mollicutes</taxon>
        <taxon>Mycoplasmataceae</taxon>
        <taxon>Mycoplasma</taxon>
    </lineage>
</organism>
<name>A0A084EJ52_MYCCA</name>
<evidence type="ECO:0000313" key="1">
    <source>
        <dbReference type="EMBL" id="KEZ17994.1"/>
    </source>
</evidence>